<evidence type="ECO:0000313" key="2">
    <source>
        <dbReference type="Proteomes" id="UP000306509"/>
    </source>
</evidence>
<sequence>MFSEMKGMRVNMLDYTCAIPELLFKKYNVKQIRWEMYDKKNIYSNVANVTFYLEESSSSDESYIEISNVLESYKGKLKWVLKKSIGSRYNYSIKPEIIYKVEKDNFDELNKKFVRAKDLLDEKTYKKICDVAIQDIPDLYKYMLMHL</sequence>
<gene>
    <name evidence="1" type="ORF">DSM106044_04526</name>
</gene>
<protein>
    <submittedName>
        <fullName evidence="1">Uncharacterized protein</fullName>
    </submittedName>
</protein>
<proteinExistence type="predicted"/>
<keyword evidence="2" id="KW-1185">Reference proteome</keyword>
<dbReference type="AlphaFoldDB" id="A0A4U8Q372"/>
<organism evidence="1 2">
    <name type="scientific">Robinsoniella peoriensis</name>
    <dbReference type="NCBI Taxonomy" id="180332"/>
    <lineage>
        <taxon>Bacteria</taxon>
        <taxon>Bacillati</taxon>
        <taxon>Bacillota</taxon>
        <taxon>Clostridia</taxon>
        <taxon>Lachnospirales</taxon>
        <taxon>Lachnospiraceae</taxon>
        <taxon>Robinsoniella</taxon>
    </lineage>
</organism>
<dbReference type="RefSeq" id="WP_138003721.1">
    <property type="nucleotide sequence ID" value="NZ_JTGN01000010.1"/>
</dbReference>
<evidence type="ECO:0000313" key="1">
    <source>
        <dbReference type="EMBL" id="TLC98643.1"/>
    </source>
</evidence>
<reference evidence="1 2" key="1">
    <citation type="journal article" date="2019" name="Anaerobe">
        <title>Detection of Robinsoniella peoriensis in multiple bone samples of a trauma patient.</title>
        <authorList>
            <person name="Schrottner P."/>
            <person name="Hartwich K."/>
            <person name="Bunk B."/>
            <person name="Schober I."/>
            <person name="Helbig S."/>
            <person name="Rudolph W.W."/>
            <person name="Gunzer F."/>
        </authorList>
    </citation>
    <scope>NUCLEOTIDE SEQUENCE [LARGE SCALE GENOMIC DNA]</scope>
    <source>
        <strain evidence="1 2">DSM 106044</strain>
    </source>
</reference>
<dbReference type="Proteomes" id="UP000306509">
    <property type="component" value="Unassembled WGS sequence"/>
</dbReference>
<accession>A0A4U8Q372</accession>
<comment type="caution">
    <text evidence="1">The sequence shown here is derived from an EMBL/GenBank/DDBJ whole genome shotgun (WGS) entry which is preliminary data.</text>
</comment>
<dbReference type="STRING" id="180332.GCA_000797495_02008"/>
<name>A0A4U8Q372_9FIRM</name>
<dbReference type="EMBL" id="QGQD01000087">
    <property type="protein sequence ID" value="TLC98643.1"/>
    <property type="molecule type" value="Genomic_DNA"/>
</dbReference>